<evidence type="ECO:0000259" key="3">
    <source>
        <dbReference type="Pfam" id="PF25885"/>
    </source>
</evidence>
<name>A0A2A4EQ51_9BURK</name>
<evidence type="ECO:0000256" key="2">
    <source>
        <dbReference type="SAM" id="Phobius"/>
    </source>
</evidence>
<dbReference type="Gene3D" id="2.40.50.100">
    <property type="match status" value="1"/>
</dbReference>
<dbReference type="GO" id="GO:0030313">
    <property type="term" value="C:cell envelope"/>
    <property type="evidence" value="ECO:0007669"/>
    <property type="project" value="UniProtKB-SubCell"/>
</dbReference>
<dbReference type="SUPFAM" id="SSF111369">
    <property type="entry name" value="HlyD-like secretion proteins"/>
    <property type="match status" value="2"/>
</dbReference>
<dbReference type="EMBL" id="MTZV01000006">
    <property type="protein sequence ID" value="PCE22286.1"/>
    <property type="molecule type" value="Genomic_DNA"/>
</dbReference>
<keyword evidence="2" id="KW-1133">Transmembrane helix</keyword>
<reference evidence="4 5" key="1">
    <citation type="submission" date="2017-01" db="EMBL/GenBank/DDBJ databases">
        <title>Whole-Genome Shotgun Sequencing of Two beta-Proteobacterial Species in Search of the Bulgecin Biosynthetic Cluster.</title>
        <authorList>
            <person name="Horsman M.E."/>
            <person name="Marous D.R."/>
            <person name="Li R."/>
            <person name="Oliver R.A."/>
            <person name="Byun B."/>
            <person name="Emrich S.J."/>
            <person name="Boggess B."/>
            <person name="Townsend C.A."/>
            <person name="Mobashery S."/>
        </authorList>
    </citation>
    <scope>NUCLEOTIDE SEQUENCE [LARGE SCALE GENOMIC DNA]</scope>
    <source>
        <strain evidence="4 5">ATCC 31363</strain>
    </source>
</reference>
<feature type="domain" description="Multidrug export protein EmrA/FarA alpha-helical hairpin" evidence="3">
    <location>
        <begin position="99"/>
        <end position="192"/>
    </location>
</feature>
<dbReference type="AlphaFoldDB" id="A0A2A4EQ51"/>
<dbReference type="Pfam" id="PF25885">
    <property type="entry name" value="HH_EMRA"/>
    <property type="match status" value="1"/>
</dbReference>
<comment type="subcellular location">
    <subcellularLocation>
        <location evidence="1">Cell envelope</location>
    </subcellularLocation>
</comment>
<dbReference type="Proteomes" id="UP000218022">
    <property type="component" value="Unassembled WGS sequence"/>
</dbReference>
<dbReference type="RefSeq" id="WP_096723926.1">
    <property type="nucleotide sequence ID" value="NZ_MTZV01000006.1"/>
</dbReference>
<evidence type="ECO:0000256" key="1">
    <source>
        <dbReference type="ARBA" id="ARBA00004196"/>
    </source>
</evidence>
<dbReference type="InterPro" id="IPR058633">
    <property type="entry name" value="EmrA/FarA_HH"/>
</dbReference>
<gene>
    <name evidence="4" type="ORF">BWP39_21665</name>
</gene>
<organism evidence="4 5">
    <name type="scientific">Paraburkholderia acidicola</name>
    <dbReference type="NCBI Taxonomy" id="1912599"/>
    <lineage>
        <taxon>Bacteria</taxon>
        <taxon>Pseudomonadati</taxon>
        <taxon>Pseudomonadota</taxon>
        <taxon>Betaproteobacteria</taxon>
        <taxon>Burkholderiales</taxon>
        <taxon>Burkholderiaceae</taxon>
        <taxon>Paraburkholderia</taxon>
    </lineage>
</organism>
<protein>
    <recommendedName>
        <fullName evidence="3">Multidrug export protein EmrA/FarA alpha-helical hairpin domain-containing protein</fullName>
    </recommendedName>
</protein>
<dbReference type="InterPro" id="IPR050739">
    <property type="entry name" value="MFP"/>
</dbReference>
<dbReference type="Gene3D" id="1.10.287.470">
    <property type="entry name" value="Helix hairpin bin"/>
    <property type="match status" value="1"/>
</dbReference>
<keyword evidence="2" id="KW-0472">Membrane</keyword>
<sequence>MHRDNLVEADVVPVVRDPRKVRRRNVMFAVLAAFVLLAALAAGIDWLLWARYSESTDNAYVTGNIVRIAARAPGVVRDVAVIDTECVKAGQTLVQLDPTDSQIALERAKANLVQAVRQNRQSGFTNAMNEDAVRARTVDLDLAKQALKARSNAPADIVSGEEFAKAQANVSLAQANLAAAQNQLAAGRALVGGAGGGGAAGGGDSQGGARSGAEASPAVADAAQQFRLAYVNLAHTTIAAPVAGCVTQRSVQIGQPVASGAQLMAVVPPAQLWIEANFKEAQIRHVRIGQPVEMTSDLYGSDVVFHGRVDGLAPGTGSVFSMLPPQNAAGNWIKVVQRLPVTISLDPAETAVHPLPLGVSMNVSIDTHDRNGNIATAATRQRVGSSPVATDAAMQQADAAVEAVLSGQ</sequence>
<keyword evidence="2" id="KW-0812">Transmembrane</keyword>
<feature type="transmembrane region" description="Helical" evidence="2">
    <location>
        <begin position="26"/>
        <end position="49"/>
    </location>
</feature>
<evidence type="ECO:0000313" key="5">
    <source>
        <dbReference type="Proteomes" id="UP000218022"/>
    </source>
</evidence>
<dbReference type="PANTHER" id="PTHR30386">
    <property type="entry name" value="MEMBRANE FUSION SUBUNIT OF EMRAB-TOLC MULTIDRUG EFFLUX PUMP"/>
    <property type="match status" value="1"/>
</dbReference>
<accession>A0A2A4EQ51</accession>
<comment type="caution">
    <text evidence="4">The sequence shown here is derived from an EMBL/GenBank/DDBJ whole genome shotgun (WGS) entry which is preliminary data.</text>
</comment>
<dbReference type="GO" id="GO:0055085">
    <property type="term" value="P:transmembrane transport"/>
    <property type="evidence" value="ECO:0007669"/>
    <property type="project" value="InterPro"/>
</dbReference>
<dbReference type="PANTHER" id="PTHR30386:SF19">
    <property type="entry name" value="MULTIDRUG EXPORT PROTEIN EMRA-RELATED"/>
    <property type="match status" value="1"/>
</dbReference>
<proteinExistence type="predicted"/>
<evidence type="ECO:0000313" key="4">
    <source>
        <dbReference type="EMBL" id="PCE22286.1"/>
    </source>
</evidence>
<dbReference type="Gene3D" id="2.40.30.170">
    <property type="match status" value="1"/>
</dbReference>
<dbReference type="OrthoDB" id="9811754at2"/>